<comment type="similarity">
    <text evidence="2 6">Belongs to the class-I pyridoxal-phosphate-dependent aminotransferase family.</text>
</comment>
<dbReference type="GO" id="GO:0030170">
    <property type="term" value="F:pyridoxal phosphate binding"/>
    <property type="evidence" value="ECO:0007669"/>
    <property type="project" value="InterPro"/>
</dbReference>
<sequence length="397" mass="42881">MKLSERAHGINPSPTLAIDAKAKQMLKDGMDVIGFGAGEPDFDTPEVIKDEAIAALKKGETKYTPASGTVQLKEAVCLKMERDHGLKYAPNQVVICCGAKHALYNLFQVICDPGDEVVIPGPYWVSYSEQVLLAGAKPVIVPTCEAAGFKMTAAQFREAITPRTVALILNSPSNPTGTVYSREELEAIAAIAVEKQITVVSDEIYEKLLYEGEHVSIASLGQAIKDLTIIINGVAKTYAMTGWRIGYAVGDAKIIKAIGDLQSHSTSNPTSFCQSASAYAIAHPPTAEIEKMVGEFHSRRDYMVEKVNQIPGLSCRKPEGAFYVFVNMSGLIGKRFDGVPITDGDKLADLLLQRSNVAVVPGSGFGAPEYFRLSYATSRAKIEKGLERIAQFVARCS</sequence>
<dbReference type="InterPro" id="IPR050596">
    <property type="entry name" value="AspAT/PAT-like"/>
</dbReference>
<feature type="domain" description="Aminotransferase class I/classII large" evidence="7">
    <location>
        <begin position="31"/>
        <end position="389"/>
    </location>
</feature>
<dbReference type="InterPro" id="IPR004839">
    <property type="entry name" value="Aminotransferase_I/II_large"/>
</dbReference>
<evidence type="ECO:0000256" key="2">
    <source>
        <dbReference type="ARBA" id="ARBA00007441"/>
    </source>
</evidence>
<dbReference type="PROSITE" id="PS00105">
    <property type="entry name" value="AA_TRANSFER_CLASS_1"/>
    <property type="match status" value="1"/>
</dbReference>
<dbReference type="SUPFAM" id="SSF53383">
    <property type="entry name" value="PLP-dependent transferases"/>
    <property type="match status" value="1"/>
</dbReference>
<dbReference type="InterPro" id="IPR015421">
    <property type="entry name" value="PyrdxlP-dep_Trfase_major"/>
</dbReference>
<dbReference type="RefSeq" id="WP_132015195.1">
    <property type="nucleotide sequence ID" value="NZ_SLUN01000019.1"/>
</dbReference>
<evidence type="ECO:0000256" key="4">
    <source>
        <dbReference type="ARBA" id="ARBA00022679"/>
    </source>
</evidence>
<dbReference type="InterPro" id="IPR004838">
    <property type="entry name" value="NHTrfase_class1_PyrdxlP-BS"/>
</dbReference>
<gene>
    <name evidence="8" type="ORF">EDC14_101954</name>
</gene>
<dbReference type="GO" id="GO:0006520">
    <property type="term" value="P:amino acid metabolic process"/>
    <property type="evidence" value="ECO:0007669"/>
    <property type="project" value="InterPro"/>
</dbReference>
<proteinExistence type="inferred from homology"/>
<evidence type="ECO:0000256" key="1">
    <source>
        <dbReference type="ARBA" id="ARBA00001933"/>
    </source>
</evidence>
<dbReference type="InterPro" id="IPR015424">
    <property type="entry name" value="PyrdxlP-dep_Trfase"/>
</dbReference>
<protein>
    <recommendedName>
        <fullName evidence="6">Aminotransferase</fullName>
        <ecNumber evidence="6">2.6.1.-</ecNumber>
    </recommendedName>
</protein>
<evidence type="ECO:0000259" key="7">
    <source>
        <dbReference type="Pfam" id="PF00155"/>
    </source>
</evidence>
<dbReference type="Pfam" id="PF00155">
    <property type="entry name" value="Aminotran_1_2"/>
    <property type="match status" value="1"/>
</dbReference>
<dbReference type="EMBL" id="SLUN01000019">
    <property type="protein sequence ID" value="TCL64248.1"/>
    <property type="molecule type" value="Genomic_DNA"/>
</dbReference>
<dbReference type="Proteomes" id="UP000295008">
    <property type="component" value="Unassembled WGS sequence"/>
</dbReference>
<comment type="caution">
    <text evidence="8">The sequence shown here is derived from an EMBL/GenBank/DDBJ whole genome shotgun (WGS) entry which is preliminary data.</text>
</comment>
<organism evidence="8 9">
    <name type="scientific">Hydrogenispora ethanolica</name>
    <dbReference type="NCBI Taxonomy" id="1082276"/>
    <lineage>
        <taxon>Bacteria</taxon>
        <taxon>Bacillati</taxon>
        <taxon>Bacillota</taxon>
        <taxon>Hydrogenispora</taxon>
    </lineage>
</organism>
<dbReference type="GO" id="GO:0008483">
    <property type="term" value="F:transaminase activity"/>
    <property type="evidence" value="ECO:0007669"/>
    <property type="project" value="UniProtKB-KW"/>
</dbReference>
<dbReference type="FunFam" id="3.40.640.10:FF:000033">
    <property type="entry name" value="Aspartate aminotransferase"/>
    <property type="match status" value="1"/>
</dbReference>
<accession>A0A4R1REB1</accession>
<dbReference type="PANTHER" id="PTHR46383">
    <property type="entry name" value="ASPARTATE AMINOTRANSFERASE"/>
    <property type="match status" value="1"/>
</dbReference>
<evidence type="ECO:0000256" key="5">
    <source>
        <dbReference type="ARBA" id="ARBA00022898"/>
    </source>
</evidence>
<evidence type="ECO:0000313" key="8">
    <source>
        <dbReference type="EMBL" id="TCL64248.1"/>
    </source>
</evidence>
<dbReference type="InterPro" id="IPR015422">
    <property type="entry name" value="PyrdxlP-dep_Trfase_small"/>
</dbReference>
<evidence type="ECO:0000313" key="9">
    <source>
        <dbReference type="Proteomes" id="UP000295008"/>
    </source>
</evidence>
<keyword evidence="4 6" id="KW-0808">Transferase</keyword>
<keyword evidence="3 6" id="KW-0032">Aminotransferase</keyword>
<keyword evidence="5" id="KW-0663">Pyridoxal phosphate</keyword>
<dbReference type="OrthoDB" id="9802328at2"/>
<dbReference type="PANTHER" id="PTHR46383:SF1">
    <property type="entry name" value="ASPARTATE AMINOTRANSFERASE"/>
    <property type="match status" value="1"/>
</dbReference>
<evidence type="ECO:0000256" key="6">
    <source>
        <dbReference type="RuleBase" id="RU000481"/>
    </source>
</evidence>
<dbReference type="EC" id="2.6.1.-" evidence="6"/>
<dbReference type="AlphaFoldDB" id="A0A4R1REB1"/>
<dbReference type="Gene3D" id="3.90.1150.10">
    <property type="entry name" value="Aspartate Aminotransferase, domain 1"/>
    <property type="match status" value="1"/>
</dbReference>
<dbReference type="CDD" id="cd00609">
    <property type="entry name" value="AAT_like"/>
    <property type="match status" value="1"/>
</dbReference>
<evidence type="ECO:0000256" key="3">
    <source>
        <dbReference type="ARBA" id="ARBA00022576"/>
    </source>
</evidence>
<comment type="cofactor">
    <cofactor evidence="1 6">
        <name>pyridoxal 5'-phosphate</name>
        <dbReference type="ChEBI" id="CHEBI:597326"/>
    </cofactor>
</comment>
<name>A0A4R1REB1_HYDET</name>
<reference evidence="8 9" key="1">
    <citation type="submission" date="2019-03" db="EMBL/GenBank/DDBJ databases">
        <title>Genomic Encyclopedia of Type Strains, Phase IV (KMG-IV): sequencing the most valuable type-strain genomes for metagenomic binning, comparative biology and taxonomic classification.</title>
        <authorList>
            <person name="Goeker M."/>
        </authorList>
    </citation>
    <scope>NUCLEOTIDE SEQUENCE [LARGE SCALE GENOMIC DNA]</scope>
    <source>
        <strain evidence="8 9">LX-B</strain>
    </source>
</reference>
<dbReference type="Gene3D" id="3.40.640.10">
    <property type="entry name" value="Type I PLP-dependent aspartate aminotransferase-like (Major domain)"/>
    <property type="match status" value="1"/>
</dbReference>
<keyword evidence="9" id="KW-1185">Reference proteome</keyword>